<dbReference type="GO" id="GO:0016887">
    <property type="term" value="F:ATP hydrolysis activity"/>
    <property type="evidence" value="ECO:0007669"/>
    <property type="project" value="InterPro"/>
</dbReference>
<evidence type="ECO:0000256" key="1">
    <source>
        <dbReference type="ARBA" id="ARBA00006611"/>
    </source>
</evidence>
<evidence type="ECO:0000259" key="2">
    <source>
        <dbReference type="Pfam" id="PF00437"/>
    </source>
</evidence>
<evidence type="ECO:0000313" key="4">
    <source>
        <dbReference type="Proteomes" id="UP000030649"/>
    </source>
</evidence>
<proteinExistence type="inferred from homology"/>
<evidence type="ECO:0000313" key="3">
    <source>
        <dbReference type="EMBL" id="ERG90393.1"/>
    </source>
</evidence>
<sequence>MSIIPATVATAIDARLRRVLPSSVYAYLSSVIPASAIGMNASSNSSNDADTRCHCHVAVETPTGTGMADLNRNRNELIVDATDCSGNGDLASAPACRGTVIDALTQNDVSVIRTISDGIERAYVDDAAVTLRAIGRFIERVRFHDPEIATRAQEDPVKTAYHATGRAGAVADIAAETGFDSLMDTTVETALSPFVAPTLSRSHLERSPPPDATLLDVIDLSTDATARIYSIGANVNSNIEQKQYYHLEPACQTLSANAIHTLAMAYECLGTGAIDDGARAPGRAVRYVVTHGDSVPVETLTAILTRHTRGLGVIEHLFADDCISDVIASSPVTETPLRVVRDGERMTTNIRLRPSGAATLASRFRRESGRAFSRSSPTLDATVTAETGRQIRIAGITAPASDGLGFAFRARDTTPWTLTRLLTVGSLTPAAAAFLSVVTARGAATIVAGTRGAGKTTLLGALLWELPHITRLVSVEDTPELPVEALRNHGRDVQPLYTETDTTGITAAAFTPTAALRTALRLGNGALAIGEVRGKEAAALYEAMRVGAHSHAVLGTIHGDSGVAVRERVVSDLGVPASAFSATDLVVTCARRGDDRFVSQIEEVRTGETTEDIQFVSLFTRVDGELTSTGVIERGDSRMIERLCRGTTDSYADLRTALADRHETLERRAEINLIDPKQGAVSWSRETTDRVPAPSE</sequence>
<comment type="similarity">
    <text evidence="1">Belongs to the GSP E family.</text>
</comment>
<reference evidence="3 4" key="1">
    <citation type="journal article" date="2013" name="PLoS ONE">
        <title>Assembly-driven community genomics of a hypersaline microbial ecosystem.</title>
        <authorList>
            <person name="Podell S."/>
            <person name="Ugalde J.A."/>
            <person name="Narasingarao P."/>
            <person name="Banfield J.F."/>
            <person name="Heidelberg K.B."/>
            <person name="Allen E.E."/>
        </authorList>
    </citation>
    <scope>NUCLEOTIDE SEQUENCE [LARGE SCALE GENOMIC DNA]</scope>
    <source>
        <strain evidence="4">J07HQW1</strain>
    </source>
</reference>
<protein>
    <submittedName>
        <fullName evidence="3">Type II secretion system protein E</fullName>
    </submittedName>
</protein>
<dbReference type="SUPFAM" id="SSF52540">
    <property type="entry name" value="P-loop containing nucleoside triphosphate hydrolases"/>
    <property type="match status" value="1"/>
</dbReference>
<dbReference type="Proteomes" id="UP000030649">
    <property type="component" value="Unassembled WGS sequence"/>
</dbReference>
<dbReference type="AlphaFoldDB" id="U1N238"/>
<dbReference type="HOGENOM" id="CLU_017428_1_0_2"/>
<accession>U1N238</accession>
<name>U1N238_9EURY</name>
<dbReference type="InterPro" id="IPR050921">
    <property type="entry name" value="T4SS_GSP_E_ATPase"/>
</dbReference>
<dbReference type="EMBL" id="KE356560">
    <property type="protein sequence ID" value="ERG90393.1"/>
    <property type="molecule type" value="Genomic_DNA"/>
</dbReference>
<dbReference type="PANTHER" id="PTHR30486">
    <property type="entry name" value="TWITCHING MOTILITY PROTEIN PILT"/>
    <property type="match status" value="1"/>
</dbReference>
<dbReference type="PANTHER" id="PTHR30486:SF6">
    <property type="entry name" value="TYPE IV PILUS RETRACTATION ATPASE PILT"/>
    <property type="match status" value="1"/>
</dbReference>
<dbReference type="Gene3D" id="3.40.50.300">
    <property type="entry name" value="P-loop containing nucleotide triphosphate hydrolases"/>
    <property type="match status" value="1"/>
</dbReference>
<feature type="domain" description="Bacterial type II secretion system protein E" evidence="2">
    <location>
        <begin position="380"/>
        <end position="588"/>
    </location>
</feature>
<dbReference type="Pfam" id="PF00437">
    <property type="entry name" value="T2SSE"/>
    <property type="match status" value="1"/>
</dbReference>
<dbReference type="STRING" id="1238424.J07HQW1_00414"/>
<dbReference type="Gene3D" id="3.30.450.380">
    <property type="match status" value="1"/>
</dbReference>
<organism evidence="3 4">
    <name type="scientific">Haloquadratum walsbyi J07HQW1</name>
    <dbReference type="NCBI Taxonomy" id="1238424"/>
    <lineage>
        <taxon>Archaea</taxon>
        <taxon>Methanobacteriati</taxon>
        <taxon>Methanobacteriota</taxon>
        <taxon>Stenosarchaea group</taxon>
        <taxon>Halobacteria</taxon>
        <taxon>Halobacteriales</taxon>
        <taxon>Haloferacaceae</taxon>
        <taxon>Haloquadratum</taxon>
    </lineage>
</organism>
<gene>
    <name evidence="3" type="ORF">J07HQW1_00414</name>
</gene>
<dbReference type="InterPro" id="IPR027417">
    <property type="entry name" value="P-loop_NTPase"/>
</dbReference>
<dbReference type="InterPro" id="IPR001482">
    <property type="entry name" value="T2SS/T4SS_dom"/>
</dbReference>